<dbReference type="SUPFAM" id="SSF47598">
    <property type="entry name" value="Ribbon-helix-helix"/>
    <property type="match status" value="1"/>
</dbReference>
<dbReference type="Pfam" id="PF21983">
    <property type="entry name" value="NikA-like"/>
    <property type="match status" value="1"/>
</dbReference>
<dbReference type="GO" id="GO:0006355">
    <property type="term" value="P:regulation of DNA-templated transcription"/>
    <property type="evidence" value="ECO:0007669"/>
    <property type="project" value="InterPro"/>
</dbReference>
<evidence type="ECO:0000313" key="1">
    <source>
        <dbReference type="EMBL" id="RUT12850.1"/>
    </source>
</evidence>
<dbReference type="EMBL" id="RSCK01000011">
    <property type="protein sequence ID" value="RUT12850.1"/>
    <property type="molecule type" value="Genomic_DNA"/>
</dbReference>
<evidence type="ECO:0008006" key="3">
    <source>
        <dbReference type="Google" id="ProtNLM"/>
    </source>
</evidence>
<dbReference type="AlphaFoldDB" id="A0AB37UN44"/>
<reference evidence="1 2" key="1">
    <citation type="journal article" date="2019" name="Genome Biol. Evol.">
        <title>Day and night: Metabolic profiles and evolutionary relationships of six axenic non-marine cyanobacteria.</title>
        <authorList>
            <person name="Will S.E."/>
            <person name="Henke P."/>
            <person name="Boedeker C."/>
            <person name="Huang S."/>
            <person name="Brinkmann H."/>
            <person name="Rohde M."/>
            <person name="Jarek M."/>
            <person name="Friedl T."/>
            <person name="Seufert S."/>
            <person name="Schumacher M."/>
            <person name="Overmann J."/>
            <person name="Neumann-Schaal M."/>
            <person name="Petersen J."/>
        </authorList>
    </citation>
    <scope>NUCLEOTIDE SEQUENCE [LARGE SCALE GENOMIC DNA]</scope>
    <source>
        <strain evidence="1 2">SAG 39.79</strain>
    </source>
</reference>
<organism evidence="1 2">
    <name type="scientific">Chroococcidiopsis cubana SAG 39.79</name>
    <dbReference type="NCBI Taxonomy" id="388085"/>
    <lineage>
        <taxon>Bacteria</taxon>
        <taxon>Bacillati</taxon>
        <taxon>Cyanobacteriota</taxon>
        <taxon>Cyanophyceae</taxon>
        <taxon>Chroococcidiopsidales</taxon>
        <taxon>Chroococcidiopsidaceae</taxon>
        <taxon>Chroococcidiopsis</taxon>
    </lineage>
</organism>
<protein>
    <recommendedName>
        <fullName evidence="3">DUF1778 domain-containing protein</fullName>
    </recommendedName>
</protein>
<comment type="caution">
    <text evidence="1">The sequence shown here is derived from an EMBL/GenBank/DDBJ whole genome shotgun (WGS) entry which is preliminary data.</text>
</comment>
<gene>
    <name evidence="1" type="ORF">DSM107010_19800</name>
</gene>
<dbReference type="Proteomes" id="UP000282574">
    <property type="component" value="Unassembled WGS sequence"/>
</dbReference>
<evidence type="ECO:0000313" key="2">
    <source>
        <dbReference type="Proteomes" id="UP000282574"/>
    </source>
</evidence>
<dbReference type="InterPro" id="IPR010985">
    <property type="entry name" value="Ribbon_hlx_hlx"/>
</dbReference>
<name>A0AB37UN44_9CYAN</name>
<accession>A0AB37UN44</accession>
<sequence>MTDQQKRGRKFQVRLSEMELEMLELAAARLGLSVSAFIRTTAIQQAREELSKEE</sequence>
<dbReference type="InterPro" id="IPR053842">
    <property type="entry name" value="NikA-like"/>
</dbReference>
<keyword evidence="2" id="KW-1185">Reference proteome</keyword>
<dbReference type="RefSeq" id="WP_127022880.1">
    <property type="nucleotide sequence ID" value="NZ_JAVKZF010000002.1"/>
</dbReference>
<proteinExistence type="predicted"/>
<dbReference type="Gene3D" id="1.20.5.780">
    <property type="entry name" value="Single helix bin"/>
    <property type="match status" value="1"/>
</dbReference>